<dbReference type="PANTHER" id="PTHR12526">
    <property type="entry name" value="GLYCOSYLTRANSFERASE"/>
    <property type="match status" value="1"/>
</dbReference>
<keyword evidence="1" id="KW-0328">Glycosyltransferase</keyword>
<evidence type="ECO:0000256" key="1">
    <source>
        <dbReference type="ARBA" id="ARBA00022676"/>
    </source>
</evidence>
<gene>
    <name evidence="3" type="ordered locus">tlr0246</name>
</gene>
<dbReference type="AlphaFoldDB" id="Q8DM77"/>
<accession>Q8DM77</accession>
<dbReference type="STRING" id="197221.gene:10746828"/>
<keyword evidence="4" id="KW-1185">Reference proteome</keyword>
<dbReference type="Gene3D" id="3.40.50.2000">
    <property type="entry name" value="Glycogen Phosphorylase B"/>
    <property type="match status" value="2"/>
</dbReference>
<name>Q8DM77_THEVB</name>
<dbReference type="KEGG" id="tel:tlr0246"/>
<dbReference type="SUPFAM" id="SSF53756">
    <property type="entry name" value="UDP-Glycosyltransferase/glycogen phosphorylase"/>
    <property type="match status" value="1"/>
</dbReference>
<organism evidence="3 4">
    <name type="scientific">Thermosynechococcus vestitus (strain NIES-2133 / IAM M-273 / BP-1)</name>
    <dbReference type="NCBI Taxonomy" id="197221"/>
    <lineage>
        <taxon>Bacteria</taxon>
        <taxon>Bacillati</taxon>
        <taxon>Cyanobacteriota</taxon>
        <taxon>Cyanophyceae</taxon>
        <taxon>Acaryochloridales</taxon>
        <taxon>Thermosynechococcaceae</taxon>
        <taxon>Thermosynechococcus</taxon>
    </lineage>
</organism>
<dbReference type="PATRIC" id="fig|197221.4.peg.254"/>
<dbReference type="GO" id="GO:0016757">
    <property type="term" value="F:glycosyltransferase activity"/>
    <property type="evidence" value="ECO:0007669"/>
    <property type="project" value="UniProtKB-KW"/>
</dbReference>
<evidence type="ECO:0000256" key="2">
    <source>
        <dbReference type="ARBA" id="ARBA00022679"/>
    </source>
</evidence>
<dbReference type="Pfam" id="PF13692">
    <property type="entry name" value="Glyco_trans_1_4"/>
    <property type="match status" value="1"/>
</dbReference>
<dbReference type="eggNOG" id="COG0438">
    <property type="taxonomic scope" value="Bacteria"/>
</dbReference>
<keyword evidence="2" id="KW-0808">Transferase</keyword>
<dbReference type="Proteomes" id="UP000000440">
    <property type="component" value="Chromosome"/>
</dbReference>
<dbReference type="EnsemblBacteria" id="BAC07799">
    <property type="protein sequence ID" value="BAC07799"/>
    <property type="gene ID" value="BAC07799"/>
</dbReference>
<evidence type="ECO:0000313" key="4">
    <source>
        <dbReference type="Proteomes" id="UP000000440"/>
    </source>
</evidence>
<reference evidence="3 4" key="1">
    <citation type="journal article" date="2002" name="DNA Res.">
        <title>Complete genome structure of the thermophilic cyanobacterium Thermosynechococcus elongatus BP-1.</title>
        <authorList>
            <person name="Nakamura Y."/>
            <person name="Kaneko T."/>
            <person name="Sato S."/>
            <person name="Ikeuchi M."/>
            <person name="Katoh H."/>
            <person name="Sasamoto S."/>
            <person name="Watanabe A."/>
            <person name="Iriguchi M."/>
            <person name="Kawashima K."/>
            <person name="Kimura T."/>
            <person name="Kishida Y."/>
            <person name="Kiyokawa C."/>
            <person name="Kohara M."/>
            <person name="Matsumoto M."/>
            <person name="Matsuno A."/>
            <person name="Nakazaki N."/>
            <person name="Shimpo S."/>
            <person name="Sugimoto M."/>
            <person name="Takeuchi C."/>
            <person name="Yamada M."/>
            <person name="Tabata S."/>
        </authorList>
    </citation>
    <scope>NUCLEOTIDE SEQUENCE [LARGE SCALE GENOMIC DNA]</scope>
    <source>
        <strain evidence="4">IAM M-273 / NIES-2133 / BP-1</strain>
    </source>
</reference>
<dbReference type="PANTHER" id="PTHR12526:SF510">
    <property type="entry name" value="D-INOSITOL 3-PHOSPHATE GLYCOSYLTRANSFERASE"/>
    <property type="match status" value="1"/>
</dbReference>
<dbReference type="CAZy" id="GT4">
    <property type="family name" value="Glycosyltransferase Family 4"/>
</dbReference>
<dbReference type="EMBL" id="BA000039">
    <property type="protein sequence ID" value="BAC07799.1"/>
    <property type="molecule type" value="Genomic_DNA"/>
</dbReference>
<dbReference type="CDD" id="cd03801">
    <property type="entry name" value="GT4_PimA-like"/>
    <property type="match status" value="1"/>
</dbReference>
<sequence>MKVLILTRYESLGASSRVRFMQYLPLLQEAGIEALICPLLNDGYIQSLYSGSRPLVNILSRYWKRILDLLRIGRFDILWIEKELFPWLPDWIEKMFLQSAPPFILDFDDAIFHNYDQSRSILVNKLLGRKIDSLMKCADLVMAGNPYIATRAIDAGAKKVVVVPTVVDLKRYDITVVHHDKAVVTIGWIGSPSTANYLHIVQEPLRELSTRYSIRCVAIGARREQLLGTPFEPRPWAEKTEASELAALDIGIMPLPDAPWERGKCGYKLIQYMACGLPVVASPVGVNCEIVEHGVNGFLASTDAEWRHAIETLINDADLRSRMGAAGRRKVEHEYSLQVWGDRVAELFLDVAKS</sequence>
<protein>
    <submittedName>
        <fullName evidence="3">Tlr0246 protein</fullName>
    </submittedName>
</protein>
<proteinExistence type="predicted"/>
<evidence type="ECO:0000313" key="3">
    <source>
        <dbReference type="EMBL" id="BAC07799.1"/>
    </source>
</evidence>